<dbReference type="InterPro" id="IPR035952">
    <property type="entry name" value="Rhomboid-like_sf"/>
</dbReference>
<dbReference type="GO" id="GO:0016020">
    <property type="term" value="C:membrane"/>
    <property type="evidence" value="ECO:0007669"/>
    <property type="project" value="UniProtKB-SubCell"/>
</dbReference>
<evidence type="ECO:0000256" key="5">
    <source>
        <dbReference type="SAM" id="MobiDB-lite"/>
    </source>
</evidence>
<protein>
    <submittedName>
        <fullName evidence="7">Putative conserved plasma membrane protein</fullName>
    </submittedName>
</protein>
<dbReference type="EMBL" id="GDAI01002107">
    <property type="protein sequence ID" value="JAI15496.1"/>
    <property type="molecule type" value="mRNA"/>
</dbReference>
<name>A0A0K8TMY3_TABBR</name>
<evidence type="ECO:0000256" key="6">
    <source>
        <dbReference type="SAM" id="Phobius"/>
    </source>
</evidence>
<sequence length="427" mass="47531">TARALNRNVPYLKQQFSALLKNTSPVITFICLVTTCGYFLSFSKTAVTVLSVTPGYILPPQFWIWTAFTFCFIELHFWEILVDIVTVGLCGKLLEPLWGQMEMLTFFGITNLGVAVITAFYYLFVYMCTKNSDILFDVHIHGLAGYVAGVSVAVRQMMPDHLIAKSRLGKFTNRNVPLTVLFTSIVLWAVGLLEGTYPAMFCSGLIVSWVYLRFYQRHPNGRGDSSESFTFASFFPIVMQPVISVLVNPVYLCCLKVGMVKPPAPPRIASASSLSSISIAMPGDDLHDIERRRQIALKALIERLKGTNSGRQKPLPKSFPQTGKQSHHGHGHHPHHQHNPHHGHHAHLPHHPHHSHGPHHPHHEHSHDTTLAPGENIPHQFFPPPIPLGPPPVEQVAQTPSNETKNFDSPSTLVSIEPDETPSAPTK</sequence>
<feature type="compositionally biased region" description="Polar residues" evidence="5">
    <location>
        <begin position="396"/>
        <end position="414"/>
    </location>
</feature>
<feature type="transmembrane region" description="Helical" evidence="6">
    <location>
        <begin position="228"/>
        <end position="252"/>
    </location>
</feature>
<feature type="transmembrane region" description="Helical" evidence="6">
    <location>
        <begin position="23"/>
        <end position="42"/>
    </location>
</feature>
<evidence type="ECO:0000313" key="7">
    <source>
        <dbReference type="EMBL" id="JAI15496.1"/>
    </source>
</evidence>
<feature type="transmembrane region" description="Helical" evidence="6">
    <location>
        <begin position="103"/>
        <end position="124"/>
    </location>
</feature>
<evidence type="ECO:0000256" key="3">
    <source>
        <dbReference type="ARBA" id="ARBA00022989"/>
    </source>
</evidence>
<proteinExistence type="evidence at transcript level"/>
<evidence type="ECO:0000256" key="1">
    <source>
        <dbReference type="ARBA" id="ARBA00004141"/>
    </source>
</evidence>
<dbReference type="SUPFAM" id="SSF144091">
    <property type="entry name" value="Rhomboid-like"/>
    <property type="match status" value="1"/>
</dbReference>
<evidence type="ECO:0000256" key="4">
    <source>
        <dbReference type="ARBA" id="ARBA00023136"/>
    </source>
</evidence>
<feature type="region of interest" description="Disordered" evidence="5">
    <location>
        <begin position="304"/>
        <end position="427"/>
    </location>
</feature>
<dbReference type="SMART" id="SM01160">
    <property type="entry name" value="DUF1751"/>
    <property type="match status" value="1"/>
</dbReference>
<feature type="compositionally biased region" description="Basic residues" evidence="5">
    <location>
        <begin position="325"/>
        <end position="364"/>
    </location>
</feature>
<accession>A0A0K8TMY3</accession>
<feature type="transmembrane region" description="Helical" evidence="6">
    <location>
        <begin position="62"/>
        <end position="91"/>
    </location>
</feature>
<feature type="compositionally biased region" description="Pro residues" evidence="5">
    <location>
        <begin position="381"/>
        <end position="393"/>
    </location>
</feature>
<dbReference type="FunFam" id="1.20.1540.10:FF:000004">
    <property type="entry name" value="Transmembrane protein 115"/>
    <property type="match status" value="1"/>
</dbReference>
<dbReference type="GO" id="GO:0006890">
    <property type="term" value="P:retrograde vesicle-mediated transport, Golgi to endoplasmic reticulum"/>
    <property type="evidence" value="ECO:0007669"/>
    <property type="project" value="InterPro"/>
</dbReference>
<feature type="transmembrane region" description="Helical" evidence="6">
    <location>
        <begin position="136"/>
        <end position="154"/>
    </location>
</feature>
<dbReference type="Pfam" id="PF08551">
    <property type="entry name" value="DUF1751"/>
    <property type="match status" value="1"/>
</dbReference>
<dbReference type="AlphaFoldDB" id="A0A0K8TMY3"/>
<keyword evidence="3 6" id="KW-1133">Transmembrane helix</keyword>
<keyword evidence="2 6" id="KW-0812">Transmembrane</keyword>
<organism evidence="7">
    <name type="scientific">Tabanus bromius</name>
    <name type="common">Band-eyed brown horse fly</name>
    <dbReference type="NCBI Taxonomy" id="304241"/>
    <lineage>
        <taxon>Eukaryota</taxon>
        <taxon>Metazoa</taxon>
        <taxon>Ecdysozoa</taxon>
        <taxon>Arthropoda</taxon>
        <taxon>Hexapoda</taxon>
        <taxon>Insecta</taxon>
        <taxon>Pterygota</taxon>
        <taxon>Neoptera</taxon>
        <taxon>Endopterygota</taxon>
        <taxon>Diptera</taxon>
        <taxon>Brachycera</taxon>
        <taxon>Tabanomorpha</taxon>
        <taxon>Tabanoidea</taxon>
        <taxon>Tabanidae</taxon>
        <taxon>Tabanus</taxon>
    </lineage>
</organism>
<dbReference type="GO" id="GO:0005794">
    <property type="term" value="C:Golgi apparatus"/>
    <property type="evidence" value="ECO:0007669"/>
    <property type="project" value="TreeGrafter"/>
</dbReference>
<feature type="non-terminal residue" evidence="7">
    <location>
        <position position="1"/>
    </location>
</feature>
<feature type="transmembrane region" description="Helical" evidence="6">
    <location>
        <begin position="175"/>
        <end position="191"/>
    </location>
</feature>
<evidence type="ECO:0000256" key="2">
    <source>
        <dbReference type="ARBA" id="ARBA00022692"/>
    </source>
</evidence>
<dbReference type="InterPro" id="IPR013861">
    <property type="entry name" value="TMEM115/Pdh1/Rbl19"/>
</dbReference>
<dbReference type="Gene3D" id="1.20.1540.10">
    <property type="entry name" value="Rhomboid-like"/>
    <property type="match status" value="1"/>
</dbReference>
<dbReference type="PANTHER" id="PTHR13377:SF3">
    <property type="entry name" value="TRANSMEMBRANE PROTEIN 115"/>
    <property type="match status" value="1"/>
</dbReference>
<dbReference type="PANTHER" id="PTHR13377">
    <property type="entry name" value="PLACENTAL PROTEIN 6"/>
    <property type="match status" value="1"/>
</dbReference>
<comment type="subcellular location">
    <subcellularLocation>
        <location evidence="1">Membrane</location>
        <topology evidence="1">Multi-pass membrane protein</topology>
    </subcellularLocation>
</comment>
<feature type="transmembrane region" description="Helical" evidence="6">
    <location>
        <begin position="197"/>
        <end position="216"/>
    </location>
</feature>
<reference evidence="7" key="1">
    <citation type="journal article" date="2015" name="Insect Biochem. Mol. Biol.">
        <title>An insight into the sialome of the horse fly, Tabanus bromius.</title>
        <authorList>
            <person name="Ribeiro J.M."/>
            <person name="Kazimirova M."/>
            <person name="Takac P."/>
            <person name="Andersen J.F."/>
            <person name="Francischetti I.M."/>
        </authorList>
    </citation>
    <scope>NUCLEOTIDE SEQUENCE</scope>
</reference>
<keyword evidence="4 6" id="KW-0472">Membrane</keyword>